<comment type="caution">
    <text evidence="1">The sequence shown here is derived from an EMBL/GenBank/DDBJ whole genome shotgun (WGS) entry which is preliminary data.</text>
</comment>
<protein>
    <submittedName>
        <fullName evidence="1">Uncharacterized protein</fullName>
    </submittedName>
</protein>
<accession>A0ABW3BF24</accession>
<keyword evidence="2" id="KW-1185">Reference proteome</keyword>
<gene>
    <name evidence="1" type="ORF">ACFQZU_10020</name>
</gene>
<name>A0ABW3BF24_9ACTN</name>
<dbReference type="Proteomes" id="UP001596956">
    <property type="component" value="Unassembled WGS sequence"/>
</dbReference>
<organism evidence="1 2">
    <name type="scientific">Streptomonospora algeriensis</name>
    <dbReference type="NCBI Taxonomy" id="995084"/>
    <lineage>
        <taxon>Bacteria</taxon>
        <taxon>Bacillati</taxon>
        <taxon>Actinomycetota</taxon>
        <taxon>Actinomycetes</taxon>
        <taxon>Streptosporangiales</taxon>
        <taxon>Nocardiopsidaceae</taxon>
        <taxon>Streptomonospora</taxon>
    </lineage>
</organism>
<evidence type="ECO:0000313" key="1">
    <source>
        <dbReference type="EMBL" id="MFD0801650.1"/>
    </source>
</evidence>
<dbReference type="EMBL" id="JBHTHR010000266">
    <property type="protein sequence ID" value="MFD0801650.1"/>
    <property type="molecule type" value="Genomic_DNA"/>
</dbReference>
<reference evidence="2" key="1">
    <citation type="journal article" date="2019" name="Int. J. Syst. Evol. Microbiol.">
        <title>The Global Catalogue of Microorganisms (GCM) 10K type strain sequencing project: providing services to taxonomists for standard genome sequencing and annotation.</title>
        <authorList>
            <consortium name="The Broad Institute Genomics Platform"/>
            <consortium name="The Broad Institute Genome Sequencing Center for Infectious Disease"/>
            <person name="Wu L."/>
            <person name="Ma J."/>
        </authorList>
    </citation>
    <scope>NUCLEOTIDE SEQUENCE [LARGE SCALE GENOMIC DNA]</scope>
    <source>
        <strain evidence="2">CCUG 63369</strain>
    </source>
</reference>
<proteinExistence type="predicted"/>
<sequence>MHESQSARTLQQQAIRVLTRLIEAELPIVGWQVNHVDPHRHLFVEEPYAFPVLTGQARSHSTVRAWAAHLNTDVELAAGSTPSARTVIEGIGVRVWCAPAYGEDVGSDAGEGGERP</sequence>
<evidence type="ECO:0000313" key="2">
    <source>
        <dbReference type="Proteomes" id="UP001596956"/>
    </source>
</evidence>